<evidence type="ECO:0000313" key="3">
    <source>
        <dbReference type="EMBL" id="PXF62761.1"/>
    </source>
</evidence>
<dbReference type="InterPro" id="IPR032710">
    <property type="entry name" value="NTF2-like_dom_sf"/>
</dbReference>
<keyword evidence="1" id="KW-0732">Signal</keyword>
<sequence>MKLNRYILLIFLFVSGAVLAHGDKEEKEDSKMVNVETDVGEAVAKLHSALQSGDESTIKSIMHEKVLIFEGAGAERSLEEYASHHMKSDIKFLKSMDVKLLERNILIEGNVAVSSSRSKIKGTYKGKAFEKITVETLTLKKIDGIWKVIRVHWS</sequence>
<dbReference type="OrthoDB" id="6196903at2"/>
<reference evidence="3 4" key="1">
    <citation type="submission" date="2018-05" db="EMBL/GenBank/DDBJ databases">
        <title>Kangiella spongicola genome sequence.</title>
        <authorList>
            <person name="Maclea K.S."/>
            <person name="Goen A.E."/>
            <person name="Kelley C."/>
            <person name="Underriner A."/>
            <person name="Silverwood T."/>
            <person name="Trachtenberg A.M."/>
        </authorList>
    </citation>
    <scope>NUCLEOTIDE SEQUENCE [LARGE SCALE GENOMIC DNA]</scope>
    <source>
        <strain evidence="3 4">ATCC BAA-2076</strain>
    </source>
</reference>
<dbReference type="Proteomes" id="UP000247689">
    <property type="component" value="Unassembled WGS sequence"/>
</dbReference>
<dbReference type="Pfam" id="PF14534">
    <property type="entry name" value="DUF4440"/>
    <property type="match status" value="1"/>
</dbReference>
<dbReference type="RefSeq" id="WP_110201669.1">
    <property type="nucleotide sequence ID" value="NZ_QICH01000003.1"/>
</dbReference>
<dbReference type="EMBL" id="QICH01000003">
    <property type="protein sequence ID" value="PXF62761.1"/>
    <property type="molecule type" value="Genomic_DNA"/>
</dbReference>
<evidence type="ECO:0000313" key="4">
    <source>
        <dbReference type="Proteomes" id="UP000247689"/>
    </source>
</evidence>
<feature type="domain" description="DUF4440" evidence="2">
    <location>
        <begin position="42"/>
        <end position="148"/>
    </location>
</feature>
<comment type="caution">
    <text evidence="3">The sequence shown here is derived from an EMBL/GenBank/DDBJ whole genome shotgun (WGS) entry which is preliminary data.</text>
</comment>
<accession>A0A318D1A6</accession>
<dbReference type="InterPro" id="IPR027843">
    <property type="entry name" value="DUF4440"/>
</dbReference>
<proteinExistence type="predicted"/>
<dbReference type="AlphaFoldDB" id="A0A318D1A6"/>
<feature type="signal peptide" evidence="1">
    <location>
        <begin position="1"/>
        <end position="20"/>
    </location>
</feature>
<feature type="chain" id="PRO_5016458933" evidence="1">
    <location>
        <begin position="21"/>
        <end position="154"/>
    </location>
</feature>
<evidence type="ECO:0000259" key="2">
    <source>
        <dbReference type="Pfam" id="PF14534"/>
    </source>
</evidence>
<gene>
    <name evidence="3" type="ORF">DL796_10575</name>
</gene>
<organism evidence="3 4">
    <name type="scientific">Kangiella spongicola</name>
    <dbReference type="NCBI Taxonomy" id="796379"/>
    <lineage>
        <taxon>Bacteria</taxon>
        <taxon>Pseudomonadati</taxon>
        <taxon>Pseudomonadota</taxon>
        <taxon>Gammaproteobacteria</taxon>
        <taxon>Kangiellales</taxon>
        <taxon>Kangiellaceae</taxon>
        <taxon>Kangiella</taxon>
    </lineage>
</organism>
<dbReference type="SUPFAM" id="SSF54427">
    <property type="entry name" value="NTF2-like"/>
    <property type="match status" value="1"/>
</dbReference>
<name>A0A318D1A6_9GAMM</name>
<protein>
    <submittedName>
        <fullName evidence="3">DUF4440 domain-containing protein</fullName>
    </submittedName>
</protein>
<evidence type="ECO:0000256" key="1">
    <source>
        <dbReference type="SAM" id="SignalP"/>
    </source>
</evidence>
<dbReference type="Gene3D" id="3.10.450.50">
    <property type="match status" value="1"/>
</dbReference>
<keyword evidence="4" id="KW-1185">Reference proteome</keyword>